<dbReference type="InterPro" id="IPR006115">
    <property type="entry name" value="6PGDH_NADP-bd"/>
</dbReference>
<comment type="catalytic activity">
    <reaction evidence="11">
        <text>3-hydroxy-2-methylpropanoate + NAD(+) = 2-methyl-3-oxopropanoate + NADH + H(+)</text>
        <dbReference type="Rhea" id="RHEA:17681"/>
        <dbReference type="ChEBI" id="CHEBI:11805"/>
        <dbReference type="ChEBI" id="CHEBI:15378"/>
        <dbReference type="ChEBI" id="CHEBI:57540"/>
        <dbReference type="ChEBI" id="CHEBI:57700"/>
        <dbReference type="ChEBI" id="CHEBI:57945"/>
        <dbReference type="EC" id="1.1.1.31"/>
    </reaction>
</comment>
<feature type="domain" description="6-phosphogluconate dehydrogenase NADP-binding" evidence="13">
    <location>
        <begin position="1"/>
        <end position="151"/>
    </location>
</feature>
<comment type="similarity">
    <text evidence="3">Belongs to the HIBADH-related family. 3-hydroxyisobutyrate dehydrogenase subfamily.</text>
</comment>
<evidence type="ECO:0000259" key="14">
    <source>
        <dbReference type="Pfam" id="PF14833"/>
    </source>
</evidence>
<feature type="active site" evidence="12">
    <location>
        <position position="160"/>
    </location>
</feature>
<proteinExistence type="inferred from homology"/>
<dbReference type="EMBL" id="JAODUO010000612">
    <property type="protein sequence ID" value="KAK2177228.1"/>
    <property type="molecule type" value="Genomic_DNA"/>
</dbReference>
<dbReference type="AlphaFoldDB" id="A0AAD9KT82"/>
<comment type="subcellular location">
    <subcellularLocation>
        <location evidence="1">Mitochondrion</location>
    </subcellularLocation>
</comment>
<comment type="pathway">
    <text evidence="2">Amino-acid degradation; L-valine degradation.</text>
</comment>
<reference evidence="15" key="1">
    <citation type="journal article" date="2023" name="Mol. Biol. Evol.">
        <title>Third-Generation Sequencing Reveals the Adaptive Role of the Epigenome in Three Deep-Sea Polychaetes.</title>
        <authorList>
            <person name="Perez M."/>
            <person name="Aroh O."/>
            <person name="Sun Y."/>
            <person name="Lan Y."/>
            <person name="Juniper S.K."/>
            <person name="Young C.R."/>
            <person name="Angers B."/>
            <person name="Qian P.Y."/>
        </authorList>
    </citation>
    <scope>NUCLEOTIDE SEQUENCE</scope>
    <source>
        <strain evidence="15">R07B-5</strain>
    </source>
</reference>
<dbReference type="Gene3D" id="1.10.1040.10">
    <property type="entry name" value="N-(1-d-carboxylethyl)-l-norvaline Dehydrogenase, domain 2"/>
    <property type="match status" value="1"/>
</dbReference>
<evidence type="ECO:0000313" key="16">
    <source>
        <dbReference type="Proteomes" id="UP001209878"/>
    </source>
</evidence>
<dbReference type="SUPFAM" id="SSF51735">
    <property type="entry name" value="NAD(P)-binding Rossmann-fold domains"/>
    <property type="match status" value="1"/>
</dbReference>
<dbReference type="GO" id="GO:0005739">
    <property type="term" value="C:mitochondrion"/>
    <property type="evidence" value="ECO:0007669"/>
    <property type="project" value="UniProtKB-SubCell"/>
</dbReference>
<dbReference type="FunFam" id="3.40.50.720:FF:000119">
    <property type="entry name" value="3-hydroxyisobutyrate dehydrogenase"/>
    <property type="match status" value="1"/>
</dbReference>
<dbReference type="PANTHER" id="PTHR22981:SF7">
    <property type="entry name" value="3-HYDROXYISOBUTYRATE DEHYDROGENASE, MITOCHONDRIAL"/>
    <property type="match status" value="1"/>
</dbReference>
<evidence type="ECO:0000256" key="6">
    <source>
        <dbReference type="ARBA" id="ARBA00022456"/>
    </source>
</evidence>
<accession>A0AAD9KT82</accession>
<dbReference type="Pfam" id="PF03446">
    <property type="entry name" value="NAD_binding_2"/>
    <property type="match status" value="1"/>
</dbReference>
<dbReference type="InterPro" id="IPR036291">
    <property type="entry name" value="NAD(P)-bd_dom_sf"/>
</dbReference>
<dbReference type="InterPro" id="IPR015815">
    <property type="entry name" value="HIBADH-related"/>
</dbReference>
<evidence type="ECO:0000256" key="8">
    <source>
        <dbReference type="ARBA" id="ARBA00023002"/>
    </source>
</evidence>
<evidence type="ECO:0000256" key="9">
    <source>
        <dbReference type="ARBA" id="ARBA00023027"/>
    </source>
</evidence>
<evidence type="ECO:0000313" key="15">
    <source>
        <dbReference type="EMBL" id="KAK2177228.1"/>
    </source>
</evidence>
<dbReference type="NCBIfam" id="TIGR01692">
    <property type="entry name" value="HIBADH"/>
    <property type="match status" value="1"/>
</dbReference>
<dbReference type="PIRSF" id="PIRSF000103">
    <property type="entry name" value="HIBADH"/>
    <property type="match status" value="1"/>
</dbReference>
<dbReference type="Gene3D" id="3.40.50.720">
    <property type="entry name" value="NAD(P)-binding Rossmann-like Domain"/>
    <property type="match status" value="1"/>
</dbReference>
<dbReference type="Pfam" id="PF14833">
    <property type="entry name" value="NAD_binding_11"/>
    <property type="match status" value="1"/>
</dbReference>
<keyword evidence="10" id="KW-0496">Mitochondrion</keyword>
<dbReference type="Proteomes" id="UP001209878">
    <property type="component" value="Unassembled WGS sequence"/>
</dbReference>
<keyword evidence="8" id="KW-0560">Oxidoreductase</keyword>
<dbReference type="EC" id="1.1.1.31" evidence="4"/>
<dbReference type="GO" id="GO:0006574">
    <property type="term" value="P:L-valine catabolic process"/>
    <property type="evidence" value="ECO:0007669"/>
    <property type="project" value="TreeGrafter"/>
</dbReference>
<comment type="caution">
    <text evidence="15">The sequence shown here is derived from an EMBL/GenBank/DDBJ whole genome shotgun (WGS) entry which is preliminary data.</text>
</comment>
<dbReference type="GO" id="GO:0051287">
    <property type="term" value="F:NAD binding"/>
    <property type="evidence" value="ECO:0007669"/>
    <property type="project" value="InterPro"/>
</dbReference>
<protein>
    <recommendedName>
        <fullName evidence="5">3-hydroxyisobutyrate dehydrogenase, mitochondrial</fullName>
        <ecNumber evidence="4">1.1.1.31</ecNumber>
    </recommendedName>
</protein>
<sequence>MGSHMAQNLLKKGYQVIAYDLSTEAMKTIIEAGGQSASSPAEVASQTKQLVTMLPSSPHVMEVYTGTDGIFSTVQAGSLLIDSSTIDPAVSKDMAALADTHGANFMDAPVSGGVQAAKDGNLTFMVGGREAAYEEAVTLLSNMGKNVVHCGEVGTGETAKICNNMMLAIHMIGLSEATNLGVKLGMDPKLLAKVMNMSTGRSWSSEMYHPYPGIVETAPSNRNYEGGFGSALMAKDLGLAQNAATSTKCPTPLGSAAHQIYRLMCNSGYDKKDFSSAILFLQEKDTK</sequence>
<dbReference type="InterPro" id="IPR011548">
    <property type="entry name" value="HIBADH"/>
</dbReference>
<evidence type="ECO:0000256" key="10">
    <source>
        <dbReference type="ARBA" id="ARBA00023128"/>
    </source>
</evidence>
<keyword evidence="9" id="KW-0520">NAD</keyword>
<feature type="domain" description="3-hydroxyisobutyrate dehydrogenase-like NAD-binding" evidence="14">
    <location>
        <begin position="154"/>
        <end position="278"/>
    </location>
</feature>
<dbReference type="GO" id="GO:0008442">
    <property type="term" value="F:3-hydroxyisobutyrate dehydrogenase activity"/>
    <property type="evidence" value="ECO:0007669"/>
    <property type="project" value="UniProtKB-EC"/>
</dbReference>
<dbReference type="GO" id="GO:0050661">
    <property type="term" value="F:NADP binding"/>
    <property type="evidence" value="ECO:0007669"/>
    <property type="project" value="InterPro"/>
</dbReference>
<dbReference type="FunFam" id="1.10.1040.10:FF:000006">
    <property type="entry name" value="3-hydroxyisobutyrate dehydrogenase"/>
    <property type="match status" value="1"/>
</dbReference>
<keyword evidence="7" id="KW-0809">Transit peptide</keyword>
<name>A0AAD9KT82_RIDPI</name>
<evidence type="ECO:0000256" key="5">
    <source>
        <dbReference type="ARBA" id="ARBA00016933"/>
    </source>
</evidence>
<evidence type="ECO:0000256" key="3">
    <source>
        <dbReference type="ARBA" id="ARBA00006013"/>
    </source>
</evidence>
<dbReference type="InterPro" id="IPR008927">
    <property type="entry name" value="6-PGluconate_DH-like_C_sf"/>
</dbReference>
<dbReference type="InterPro" id="IPR013328">
    <property type="entry name" value="6PGD_dom2"/>
</dbReference>
<organism evidence="15 16">
    <name type="scientific">Ridgeia piscesae</name>
    <name type="common">Tubeworm</name>
    <dbReference type="NCBI Taxonomy" id="27915"/>
    <lineage>
        <taxon>Eukaryota</taxon>
        <taxon>Metazoa</taxon>
        <taxon>Spiralia</taxon>
        <taxon>Lophotrochozoa</taxon>
        <taxon>Annelida</taxon>
        <taxon>Polychaeta</taxon>
        <taxon>Sedentaria</taxon>
        <taxon>Canalipalpata</taxon>
        <taxon>Sabellida</taxon>
        <taxon>Siboglinidae</taxon>
        <taxon>Ridgeia</taxon>
    </lineage>
</organism>
<gene>
    <name evidence="15" type="ORF">NP493_612g02000</name>
</gene>
<evidence type="ECO:0000256" key="2">
    <source>
        <dbReference type="ARBA" id="ARBA00005109"/>
    </source>
</evidence>
<evidence type="ECO:0000256" key="7">
    <source>
        <dbReference type="ARBA" id="ARBA00022946"/>
    </source>
</evidence>
<keyword evidence="16" id="KW-1185">Reference proteome</keyword>
<dbReference type="SUPFAM" id="SSF48179">
    <property type="entry name" value="6-phosphogluconate dehydrogenase C-terminal domain-like"/>
    <property type="match status" value="1"/>
</dbReference>
<dbReference type="InterPro" id="IPR029154">
    <property type="entry name" value="HIBADH-like_NADP-bd"/>
</dbReference>
<evidence type="ECO:0000256" key="4">
    <source>
        <dbReference type="ARBA" id="ARBA00012991"/>
    </source>
</evidence>
<keyword evidence="6" id="KW-0101">Branched-chain amino acid catabolism</keyword>
<evidence type="ECO:0000259" key="13">
    <source>
        <dbReference type="Pfam" id="PF03446"/>
    </source>
</evidence>
<dbReference type="PANTHER" id="PTHR22981">
    <property type="entry name" value="3-HYDROXYISOBUTYRATE DEHYDROGENASE-RELATED"/>
    <property type="match status" value="1"/>
</dbReference>
<evidence type="ECO:0000256" key="12">
    <source>
        <dbReference type="PIRSR" id="PIRSR000103-1"/>
    </source>
</evidence>
<evidence type="ECO:0000256" key="11">
    <source>
        <dbReference type="ARBA" id="ARBA00049197"/>
    </source>
</evidence>
<evidence type="ECO:0000256" key="1">
    <source>
        <dbReference type="ARBA" id="ARBA00004173"/>
    </source>
</evidence>